<name>A0A0E9W7J1_ANGAN</name>
<dbReference type="AlphaFoldDB" id="A0A0E9W7J1"/>
<organism evidence="1">
    <name type="scientific">Anguilla anguilla</name>
    <name type="common">European freshwater eel</name>
    <name type="synonym">Muraena anguilla</name>
    <dbReference type="NCBI Taxonomy" id="7936"/>
    <lineage>
        <taxon>Eukaryota</taxon>
        <taxon>Metazoa</taxon>
        <taxon>Chordata</taxon>
        <taxon>Craniata</taxon>
        <taxon>Vertebrata</taxon>
        <taxon>Euteleostomi</taxon>
        <taxon>Actinopterygii</taxon>
        <taxon>Neopterygii</taxon>
        <taxon>Teleostei</taxon>
        <taxon>Anguilliformes</taxon>
        <taxon>Anguillidae</taxon>
        <taxon>Anguilla</taxon>
    </lineage>
</organism>
<protein>
    <submittedName>
        <fullName evidence="1">Uncharacterized protein</fullName>
    </submittedName>
</protein>
<proteinExistence type="predicted"/>
<reference evidence="1" key="2">
    <citation type="journal article" date="2015" name="Fish Shellfish Immunol.">
        <title>Early steps in the European eel (Anguilla anguilla)-Vibrio vulnificus interaction in the gills: Role of the RtxA13 toxin.</title>
        <authorList>
            <person name="Callol A."/>
            <person name="Pajuelo D."/>
            <person name="Ebbesson L."/>
            <person name="Teles M."/>
            <person name="MacKenzie S."/>
            <person name="Amaro C."/>
        </authorList>
    </citation>
    <scope>NUCLEOTIDE SEQUENCE</scope>
</reference>
<reference evidence="1" key="1">
    <citation type="submission" date="2014-11" db="EMBL/GenBank/DDBJ databases">
        <authorList>
            <person name="Amaro Gonzalez C."/>
        </authorList>
    </citation>
    <scope>NUCLEOTIDE SEQUENCE</scope>
</reference>
<sequence length="78" mass="8921">MIVRDLCWYLSKSKIEVDSFGMTNVQNTIGFWRETCPNLEKHARIKTNNHPNRNTGLDKHSLHIHISLPVPPPTSTAI</sequence>
<evidence type="ECO:0000313" key="1">
    <source>
        <dbReference type="EMBL" id="JAH86322.1"/>
    </source>
</evidence>
<accession>A0A0E9W7J1</accession>
<dbReference type="EMBL" id="GBXM01022255">
    <property type="protein sequence ID" value="JAH86322.1"/>
    <property type="molecule type" value="Transcribed_RNA"/>
</dbReference>